<dbReference type="EMBL" id="UGJB01000004">
    <property type="protein sequence ID" value="STQ08867.1"/>
    <property type="molecule type" value="Genomic_DNA"/>
</dbReference>
<dbReference type="AlphaFoldDB" id="A0A377LR85"/>
<proteinExistence type="predicted"/>
<dbReference type="Proteomes" id="UP000255106">
    <property type="component" value="Unassembled WGS sequence"/>
</dbReference>
<name>A0A377LR85_ENTCL</name>
<accession>A0A377LR85</accession>
<organism evidence="1 2">
    <name type="scientific">Enterobacter cloacae</name>
    <dbReference type="NCBI Taxonomy" id="550"/>
    <lineage>
        <taxon>Bacteria</taxon>
        <taxon>Pseudomonadati</taxon>
        <taxon>Pseudomonadota</taxon>
        <taxon>Gammaproteobacteria</taxon>
        <taxon>Enterobacterales</taxon>
        <taxon>Enterobacteriaceae</taxon>
        <taxon>Enterobacter</taxon>
        <taxon>Enterobacter cloacae complex</taxon>
    </lineage>
</organism>
<sequence length="157" mass="17595">MITVTAHMLGVVHRRIGVKHQLAIGFAIVRIKRNANTEGHHQFIRIHIEWTIDSAHQGIGKGGCIVRPPNFCQQNKFITANTCKGVLAFQGEQQALRNGNQQFIADIMPVGVIDGFKAVEIHKHQCEMRAFTVCFVDGLIESIFQQDTIGQARQRIL</sequence>
<evidence type="ECO:0000313" key="1">
    <source>
        <dbReference type="EMBL" id="STQ08867.1"/>
    </source>
</evidence>
<gene>
    <name evidence="1" type="ORF">NCTC10005_01561</name>
</gene>
<protein>
    <submittedName>
        <fullName evidence="1">Uncharacterized protein</fullName>
    </submittedName>
</protein>
<evidence type="ECO:0000313" key="2">
    <source>
        <dbReference type="Proteomes" id="UP000255106"/>
    </source>
</evidence>
<reference evidence="1 2" key="1">
    <citation type="submission" date="2018-06" db="EMBL/GenBank/DDBJ databases">
        <authorList>
            <consortium name="Pathogen Informatics"/>
            <person name="Doyle S."/>
        </authorList>
    </citation>
    <scope>NUCLEOTIDE SEQUENCE [LARGE SCALE GENOMIC DNA]</scope>
    <source>
        <strain evidence="1 2">NCTC10005</strain>
    </source>
</reference>